<feature type="region of interest" description="Disordered" evidence="1">
    <location>
        <begin position="57"/>
        <end position="89"/>
    </location>
</feature>
<evidence type="ECO:0000313" key="2">
    <source>
        <dbReference type="EMBL" id="KMP06320.1"/>
    </source>
</evidence>
<feature type="compositionally biased region" description="Polar residues" evidence="1">
    <location>
        <begin position="62"/>
        <end position="71"/>
    </location>
</feature>
<protein>
    <submittedName>
        <fullName evidence="2">Uncharacterized protein</fullName>
    </submittedName>
</protein>
<feature type="region of interest" description="Disordered" evidence="1">
    <location>
        <begin position="357"/>
        <end position="409"/>
    </location>
</feature>
<feature type="compositionally biased region" description="Basic and acidic residues" evidence="1">
    <location>
        <begin position="388"/>
        <end position="400"/>
    </location>
</feature>
<evidence type="ECO:0000256" key="1">
    <source>
        <dbReference type="SAM" id="MobiDB-lite"/>
    </source>
</evidence>
<dbReference type="Proteomes" id="UP000054565">
    <property type="component" value="Unassembled WGS sequence"/>
</dbReference>
<gene>
    <name evidence="2" type="ORF">CIRG_06001</name>
</gene>
<proteinExistence type="predicted"/>
<feature type="compositionally biased region" description="Polar residues" evidence="1">
    <location>
        <begin position="357"/>
        <end position="378"/>
    </location>
</feature>
<sequence length="409" mass="44970">MSCRPLPGWTIPLPGFALFSLRDHSRSYQLLAESRRLPGRATVLRYFRICYSHRCGKHRQRTGSNPANVKCNSDPRKSHSGSVEANTPPLVMDSSRTLFRQQSQQAIGVYFSELPLRDVISRSKSIKTTNPYATLAGTINVSLRQPTRGGSCQAQPPWDFETSTRLQVVNLECHVTAAGGGKCTSAANSTTNGTEELLPELGLAGSEYIPSGIEHREELRRPSLARTQGQTMGPRCRRFLRTDPPKQRQSGNVLGRSTGCTLAQVKATGTIGPRGREQSCPSGINKNDVQDNQQRAIASDQCPVTSSSAKHLWLHFVAQSLQAPLYPFLPPRPKGIPTTALLHWSWPKITINIEANPANSNTERTSTSFTNVRGTPASNHPRPNLSNKRPDPTKRAEVKNRSSHVQSPS</sequence>
<dbReference type="EMBL" id="DS028096">
    <property type="protein sequence ID" value="KMP06320.1"/>
    <property type="molecule type" value="Genomic_DNA"/>
</dbReference>
<dbReference type="AlphaFoldDB" id="A0A0J6YF58"/>
<reference evidence="3" key="1">
    <citation type="journal article" date="2010" name="Genome Res.">
        <title>Population genomic sequencing of Coccidioides fungi reveals recent hybridization and transposon control.</title>
        <authorList>
            <person name="Neafsey D.E."/>
            <person name="Barker B.M."/>
            <person name="Sharpton T.J."/>
            <person name="Stajich J.E."/>
            <person name="Park D.J."/>
            <person name="Whiston E."/>
            <person name="Hung C.-Y."/>
            <person name="McMahan C."/>
            <person name="White J."/>
            <person name="Sykes S."/>
            <person name="Heiman D."/>
            <person name="Young S."/>
            <person name="Zeng Q."/>
            <person name="Abouelleil A."/>
            <person name="Aftuck L."/>
            <person name="Bessette D."/>
            <person name="Brown A."/>
            <person name="FitzGerald M."/>
            <person name="Lui A."/>
            <person name="Macdonald J.P."/>
            <person name="Priest M."/>
            <person name="Orbach M.J."/>
            <person name="Galgiani J.N."/>
            <person name="Kirkland T.N."/>
            <person name="Cole G.T."/>
            <person name="Birren B.W."/>
            <person name="Henn M.R."/>
            <person name="Taylor J.W."/>
            <person name="Rounsley S.D."/>
        </authorList>
    </citation>
    <scope>NUCLEOTIDE SEQUENCE [LARGE SCALE GENOMIC DNA]</scope>
    <source>
        <strain evidence="3">RMSCC 2394</strain>
    </source>
</reference>
<name>A0A0J6YF58_COCIT</name>
<organism evidence="2 3">
    <name type="scientific">Coccidioides immitis RMSCC 2394</name>
    <dbReference type="NCBI Taxonomy" id="404692"/>
    <lineage>
        <taxon>Eukaryota</taxon>
        <taxon>Fungi</taxon>
        <taxon>Dikarya</taxon>
        <taxon>Ascomycota</taxon>
        <taxon>Pezizomycotina</taxon>
        <taxon>Eurotiomycetes</taxon>
        <taxon>Eurotiomycetidae</taxon>
        <taxon>Onygenales</taxon>
        <taxon>Onygenaceae</taxon>
        <taxon>Coccidioides</taxon>
    </lineage>
</organism>
<evidence type="ECO:0000313" key="3">
    <source>
        <dbReference type="Proteomes" id="UP000054565"/>
    </source>
</evidence>
<accession>A0A0J6YF58</accession>